<evidence type="ECO:0000256" key="7">
    <source>
        <dbReference type="SAM" id="SignalP"/>
    </source>
</evidence>
<gene>
    <name evidence="9" type="ORF">FRC96_11045</name>
</gene>
<feature type="signal peptide" evidence="7">
    <location>
        <begin position="1"/>
        <end position="27"/>
    </location>
</feature>
<evidence type="ECO:0000256" key="1">
    <source>
        <dbReference type="ARBA" id="ARBA00001947"/>
    </source>
</evidence>
<organism evidence="9 10">
    <name type="scientific">Lujinxingia vulgaris</name>
    <dbReference type="NCBI Taxonomy" id="2600176"/>
    <lineage>
        <taxon>Bacteria</taxon>
        <taxon>Deltaproteobacteria</taxon>
        <taxon>Bradymonadales</taxon>
        <taxon>Lujinxingiaceae</taxon>
        <taxon>Lujinxingia</taxon>
    </lineage>
</organism>
<evidence type="ECO:0000256" key="4">
    <source>
        <dbReference type="ARBA" id="ARBA00022801"/>
    </source>
</evidence>
<sequence>MIPRRSGARRLAGAVLLALFLTSTAGAEVPAAEGSGSPGWLAGLDARERDAIALDEELERQLAQARALDASGDLVMADEHAVWRATRGMRREISTRQAAWDAAARKVARQAVWQPPARADRVKRLLALSEPAAMATLNDELDTLGELARGVERGAELLTWRTRLDVSIAGQQALIAARKRERALWIEEALHRGGSELNLAYVQAAQALEEAEATMPQNPSTADFHRKKGALVPPVSAPVTHPFGPRKLKGTQSTVRHTGLTFEVEVGTDVRPVSEGLVVYAERFVGYGLMVIVDHGGGYHSLYAHLERIEVEVGQRVGRADVLGTSGESGRLEGPGLYFELRERGRPVDPAPWFVTR</sequence>
<dbReference type="Pfam" id="PF01551">
    <property type="entry name" value="Peptidase_M23"/>
    <property type="match status" value="1"/>
</dbReference>
<evidence type="ECO:0000256" key="2">
    <source>
        <dbReference type="ARBA" id="ARBA00022670"/>
    </source>
</evidence>
<keyword evidence="4" id="KW-0378">Hydrolase</keyword>
<dbReference type="AlphaFoldDB" id="A0A5C6XEE9"/>
<evidence type="ECO:0000259" key="8">
    <source>
        <dbReference type="Pfam" id="PF01551"/>
    </source>
</evidence>
<dbReference type="GO" id="GO:0006508">
    <property type="term" value="P:proteolysis"/>
    <property type="evidence" value="ECO:0007669"/>
    <property type="project" value="UniProtKB-KW"/>
</dbReference>
<evidence type="ECO:0000256" key="3">
    <source>
        <dbReference type="ARBA" id="ARBA00022723"/>
    </source>
</evidence>
<evidence type="ECO:0000256" key="5">
    <source>
        <dbReference type="ARBA" id="ARBA00022833"/>
    </source>
</evidence>
<dbReference type="CDD" id="cd12797">
    <property type="entry name" value="M23_peptidase"/>
    <property type="match status" value="1"/>
</dbReference>
<feature type="chain" id="PRO_5022828661" evidence="7">
    <location>
        <begin position="28"/>
        <end position="357"/>
    </location>
</feature>
<feature type="domain" description="M23ase beta-sheet core" evidence="8">
    <location>
        <begin position="256"/>
        <end position="350"/>
    </location>
</feature>
<comment type="caution">
    <text evidence="9">The sequence shown here is derived from an EMBL/GenBank/DDBJ whole genome shotgun (WGS) entry which is preliminary data.</text>
</comment>
<dbReference type="GO" id="GO:0046872">
    <property type="term" value="F:metal ion binding"/>
    <property type="evidence" value="ECO:0007669"/>
    <property type="project" value="UniProtKB-KW"/>
</dbReference>
<keyword evidence="3" id="KW-0479">Metal-binding</keyword>
<reference evidence="9 10" key="1">
    <citation type="submission" date="2019-08" db="EMBL/GenBank/DDBJ databases">
        <title>Bradymonadales sp. TMQ2.</title>
        <authorList>
            <person name="Liang Q."/>
        </authorList>
    </citation>
    <scope>NUCLEOTIDE SEQUENCE [LARGE SCALE GENOMIC DNA]</scope>
    <source>
        <strain evidence="9 10">TMQ2</strain>
    </source>
</reference>
<keyword evidence="5" id="KW-0862">Zinc</keyword>
<dbReference type="InterPro" id="IPR050570">
    <property type="entry name" value="Cell_wall_metabolism_enzyme"/>
</dbReference>
<dbReference type="OrthoDB" id="9784703at2"/>
<dbReference type="RefSeq" id="WP_146974554.1">
    <property type="nucleotide sequence ID" value="NZ_VOSL01000049.1"/>
</dbReference>
<dbReference type="PANTHER" id="PTHR21666:SF288">
    <property type="entry name" value="CELL DIVISION PROTEIN YTFB"/>
    <property type="match status" value="1"/>
</dbReference>
<keyword evidence="6" id="KW-0482">Metalloprotease</keyword>
<evidence type="ECO:0000256" key="6">
    <source>
        <dbReference type="ARBA" id="ARBA00023049"/>
    </source>
</evidence>
<accession>A0A5C6XEE9</accession>
<dbReference type="PANTHER" id="PTHR21666">
    <property type="entry name" value="PEPTIDASE-RELATED"/>
    <property type="match status" value="1"/>
</dbReference>
<dbReference type="Gene3D" id="2.70.70.10">
    <property type="entry name" value="Glucose Permease (Domain IIA)"/>
    <property type="match status" value="1"/>
</dbReference>
<dbReference type="Proteomes" id="UP000321046">
    <property type="component" value="Unassembled WGS sequence"/>
</dbReference>
<evidence type="ECO:0000313" key="9">
    <source>
        <dbReference type="EMBL" id="TXD35512.1"/>
    </source>
</evidence>
<dbReference type="InterPro" id="IPR011055">
    <property type="entry name" value="Dup_hybrid_motif"/>
</dbReference>
<evidence type="ECO:0000313" key="10">
    <source>
        <dbReference type="Proteomes" id="UP000321046"/>
    </source>
</evidence>
<proteinExistence type="predicted"/>
<dbReference type="EMBL" id="VOSL01000049">
    <property type="protein sequence ID" value="TXD35512.1"/>
    <property type="molecule type" value="Genomic_DNA"/>
</dbReference>
<dbReference type="SUPFAM" id="SSF51261">
    <property type="entry name" value="Duplicated hybrid motif"/>
    <property type="match status" value="1"/>
</dbReference>
<dbReference type="GO" id="GO:0004222">
    <property type="term" value="F:metalloendopeptidase activity"/>
    <property type="evidence" value="ECO:0007669"/>
    <property type="project" value="TreeGrafter"/>
</dbReference>
<keyword evidence="2" id="KW-0645">Protease</keyword>
<dbReference type="InterPro" id="IPR016047">
    <property type="entry name" value="M23ase_b-sheet_dom"/>
</dbReference>
<protein>
    <submittedName>
        <fullName evidence="9">Peptidoglycan DD-metalloendopeptidase family protein</fullName>
    </submittedName>
</protein>
<comment type="cofactor">
    <cofactor evidence="1">
        <name>Zn(2+)</name>
        <dbReference type="ChEBI" id="CHEBI:29105"/>
    </cofactor>
</comment>
<name>A0A5C6XEE9_9DELT</name>
<keyword evidence="7" id="KW-0732">Signal</keyword>